<organism evidence="3 4">
    <name type="scientific">Azospirillum oryzae</name>
    <dbReference type="NCBI Taxonomy" id="286727"/>
    <lineage>
        <taxon>Bacteria</taxon>
        <taxon>Pseudomonadati</taxon>
        <taxon>Pseudomonadota</taxon>
        <taxon>Alphaproteobacteria</taxon>
        <taxon>Rhodospirillales</taxon>
        <taxon>Azospirillaceae</taxon>
        <taxon>Azospirillum</taxon>
    </lineage>
</organism>
<proteinExistence type="predicted"/>
<protein>
    <submittedName>
        <fullName evidence="3">Phage-related minor tail protein</fullName>
    </submittedName>
</protein>
<feature type="domain" description="Phage tail tape measure protein" evidence="2">
    <location>
        <begin position="112"/>
        <end position="300"/>
    </location>
</feature>
<evidence type="ECO:0000256" key="1">
    <source>
        <dbReference type="SAM" id="Coils"/>
    </source>
</evidence>
<evidence type="ECO:0000313" key="3">
    <source>
        <dbReference type="EMBL" id="SMF72269.1"/>
    </source>
</evidence>
<dbReference type="OrthoDB" id="7295660at2"/>
<keyword evidence="1" id="KW-0175">Coiled coil</keyword>
<evidence type="ECO:0000313" key="4">
    <source>
        <dbReference type="Proteomes" id="UP000192936"/>
    </source>
</evidence>
<feature type="coiled-coil region" evidence="1">
    <location>
        <begin position="1965"/>
        <end position="1992"/>
    </location>
</feature>
<evidence type="ECO:0000259" key="2">
    <source>
        <dbReference type="Pfam" id="PF10145"/>
    </source>
</evidence>
<sequence length="2283" mass="233750">MADFPGMMVPVGADDSGLRRVLSQAEARVDQFAGRVDGSVRRASSSFDALGRSASGVATAVVALAGVQLGTGAADSLVEATKAAMAFQTAVAQVGTLLKGADTSRYAAQVKDLARQFGGLPTDQAKALYEVISAGAYSAANAISVLTEANRLAIGGVTDVQTAADGLTSVLNSYGAAAGGAANVADAFFASAAAGKTNIKELASYIGQVAPIAAQTGVSLDELMAAAAALTANGIKTSTAMDGMRSVIAAVLKPSQEATATARALGLEFNAGALKAKGLANFIQEVADKTGGSSESMALLFGGVEALLPVMALASRESTAFADAQQELQNKAGATEAAYSRLAETGEQVASRLRAAAEVYRVELGDRLLSAVQPAMAGLADNFDRVTAAAETTALALGAAFVARGVGPAIQAAGQLAASQVALRKELLTNTGHLLQKEAALRAGAAATVEAAAADVAAAQAAQAKARSDLAARATQYEAAAALDAAIGKTARLVQAEEALIAARTARAAADARVAETTVALTMAQSAQASAIAGTGVAATVASRGMALLSGAMALVGGPVGAALLAGAAAVAVFSSGMTASEKATRLHSDAMRDFDSAFDRSTGKVKTMTEAVAALRRQNLEAARDAALAAVKQEETYARAGAFKIDRAAYESGLSKEDAAKVFGPARELQQQFLAGAIDAEALFAAIDKLASQDARLKPLVKAFAEWAAPLAKAKQEVKETEAGLALLNGTADDAAKAVLGVGTNAATAASGFQTMGGEVAGLTAKLADLVAKSKQLEVPAGYQRRLAELVGPEPTNGDAKDLDLWRRKRDAADATLRPIVGLETQDQTAELERQANRQRLLAGAVTDAAKAHAQNRIELAKVAMEYPGLGAETAKTLLTTKDFGAVLKTLPLDLQQRWAVLQSSSQAQLAGAAAQGTLQLQLQTDAQARLAAAAGKGEAATRRATIENQVAAAAVRGLSAATRTNLEAQERSTQQQLRTESTQPILARIEAQKALVAAYGEGPQAVKAAEVAEQAHTLALKEGEQGTQLYNEAKAHYIELLTQAQQLESAVAAGPMLQRQRDQLELGQKQLQLIGASAEQRAVELARTQALIDLRERNIDAASREGQAYLANAEALARQNLALERTNAAYQELEQFGDRSFDAILQKLSAAGKSTMSWADAISTVSVELQQLALKMAVINPLKNMVMGTNLPTLFDLFGSSSGQTGQGSGLTGSLTNTVLSKGAGWAMDKLGIGGSGGISGLIDSFGYSTLGIGSPATMLAGQTVLAPSAEVLASQTAMLQAANPGLAVTASPTVVAGSSGGAAGGVAAGTGLSAYLGAAGAGAFGGMGGAYLGTLTNSKAVGGLSGAALGAGASALSAYMGLGAIGGPVGIAIGAVVGAIMGMIGTQKATVGPNSSGNIVLNGKGGFRSDTALADNGADAGQMQQVTDAVAAAMNTVVAGIGGKVTGGDGANTALLQQFAKDGKWYVTPKVGDRAGERVAFTDQNEAIAFYMRESLKGLIGSGQLTGANDDVKKALTTSKATKAEDLANDLGFAAGFRQQLDLMNASLDPTNNQIKAFTEAAKAIGDQVKTNITDWRDKASELGLATESELTAAARKGIEAMMGLGPATKPLVGMAAATKQAEIEFEQFRPALLSLGYTTGEVAELAARYTKKARDSYADAVAYVQRQGAVAIEALINPNAKSSALDRLQGLGLDRTDSAIKGLAGVIEGVEKAASGGALTIEAERAAVGRLNSALYDGTITGDQYTTMVGYLTQAWSDSADAAEKAAQKASWQADVTSRMYAALGNSRGAGLIALDAQQAAALAEATAAGYDTTQLRLVQSAERGAQAFQLAQQDLLDAYDREIAAKQEVVDSIQSGAIALLQAAQQFKDARAALREGDDSPLAPRQKIQEATDRFDAAYAVLKDGSSTDAEKDTARQTLLQVGPTLVALEKAASGGTASVLFDKVDKVFAELGDTSGLSLDTATQDLQVAQDQLKELQKARADAAAIGQRQLGSLSSLRDVMDQSYAVWQAALTPLMQLTNSNDNRPHYSAPAAVQSAWDGLSAEQQHGIARAMGWGGQLDEAFNLWLATSTQRATTFGADVTAIAGGARYGAPDDVGRAWEALTQAQRLAAVRAAGYDGGLDSGLNAWVQLGHQAAFEAAVRAQAHTAGIAGFATGGISYGPQLAWVSEGAHTAEAHVPLPDGRRIPVALDLRLPGSDLQPPAPLVSFRRPDLDAGGAGVAELLEAVEGLRDEVRAIGRDALTQRARIGADAAALLTRVEAATSDLPRKLANTRRAA</sequence>
<dbReference type="Pfam" id="PF10145">
    <property type="entry name" value="PhageMin_Tail"/>
    <property type="match status" value="1"/>
</dbReference>
<accession>A0A1X7GNU2</accession>
<dbReference type="Proteomes" id="UP000192936">
    <property type="component" value="Unassembled WGS sequence"/>
</dbReference>
<dbReference type="STRING" id="286727.SAMN02982917_4124"/>
<dbReference type="EMBL" id="FXAK01000007">
    <property type="protein sequence ID" value="SMF72269.1"/>
    <property type="molecule type" value="Genomic_DNA"/>
</dbReference>
<reference evidence="3 4" key="1">
    <citation type="submission" date="2017-04" db="EMBL/GenBank/DDBJ databases">
        <authorList>
            <person name="Afonso C.L."/>
            <person name="Miller P.J."/>
            <person name="Scott M.A."/>
            <person name="Spackman E."/>
            <person name="Goraichik I."/>
            <person name="Dimitrov K.M."/>
            <person name="Suarez D.L."/>
            <person name="Swayne D.E."/>
        </authorList>
    </citation>
    <scope>NUCLEOTIDE SEQUENCE [LARGE SCALE GENOMIC DNA]</scope>
    <source>
        <strain evidence="3 4">A2P</strain>
    </source>
</reference>
<name>A0A1X7GNU2_9PROT</name>
<gene>
    <name evidence="3" type="ORF">SAMN02982917_4124</name>
</gene>
<dbReference type="NCBIfam" id="TIGR01760">
    <property type="entry name" value="tape_meas_TP901"/>
    <property type="match status" value="1"/>
</dbReference>
<dbReference type="InterPro" id="IPR010090">
    <property type="entry name" value="Phage_tape_meas"/>
</dbReference>
<dbReference type="RefSeq" id="WP_085088967.1">
    <property type="nucleotide sequence ID" value="NZ_FXAK01000007.1"/>
</dbReference>